<organism evidence="2 3">
    <name type="scientific">Petrolisthes cinctipes</name>
    <name type="common">Flat porcelain crab</name>
    <dbReference type="NCBI Taxonomy" id="88211"/>
    <lineage>
        <taxon>Eukaryota</taxon>
        <taxon>Metazoa</taxon>
        <taxon>Ecdysozoa</taxon>
        <taxon>Arthropoda</taxon>
        <taxon>Crustacea</taxon>
        <taxon>Multicrustacea</taxon>
        <taxon>Malacostraca</taxon>
        <taxon>Eumalacostraca</taxon>
        <taxon>Eucarida</taxon>
        <taxon>Decapoda</taxon>
        <taxon>Pleocyemata</taxon>
        <taxon>Anomura</taxon>
        <taxon>Galatheoidea</taxon>
        <taxon>Porcellanidae</taxon>
        <taxon>Petrolisthes</taxon>
    </lineage>
</organism>
<sequence>MLQPPALSAKDLLYEDQINDEESAGEEEDCEQPGKGFSMTDIQQVVKVGGQLCHLLEQDDLRNNEALCVGISQAISSYKDQYHAHVNSLKQCMISEFLARCQAQPDNLEDLQPGPSGVITRPDPTEDSDDLFTPSASDDEDFEGFLSALVKHMGDKE</sequence>
<dbReference type="Proteomes" id="UP001286313">
    <property type="component" value="Unassembled WGS sequence"/>
</dbReference>
<feature type="region of interest" description="Disordered" evidence="1">
    <location>
        <begin position="106"/>
        <end position="138"/>
    </location>
</feature>
<accession>A0AAE1FDV2</accession>
<reference evidence="2" key="1">
    <citation type="submission" date="2023-10" db="EMBL/GenBank/DDBJ databases">
        <title>Genome assemblies of two species of porcelain crab, Petrolisthes cinctipes and Petrolisthes manimaculis (Anomura: Porcellanidae).</title>
        <authorList>
            <person name="Angst P."/>
        </authorList>
    </citation>
    <scope>NUCLEOTIDE SEQUENCE</scope>
    <source>
        <strain evidence="2">PB745_01</strain>
        <tissue evidence="2">Gill</tissue>
    </source>
</reference>
<comment type="caution">
    <text evidence="2">The sequence shown here is derived from an EMBL/GenBank/DDBJ whole genome shotgun (WGS) entry which is preliminary data.</text>
</comment>
<gene>
    <name evidence="2" type="ORF">Pcinc_022829</name>
</gene>
<proteinExistence type="predicted"/>
<protein>
    <submittedName>
        <fullName evidence="2">Uncharacterized protein</fullName>
    </submittedName>
</protein>
<keyword evidence="3" id="KW-1185">Reference proteome</keyword>
<dbReference type="EMBL" id="JAWQEG010002421">
    <property type="protein sequence ID" value="KAK3872068.1"/>
    <property type="molecule type" value="Genomic_DNA"/>
</dbReference>
<evidence type="ECO:0000313" key="2">
    <source>
        <dbReference type="EMBL" id="KAK3872068.1"/>
    </source>
</evidence>
<evidence type="ECO:0000313" key="3">
    <source>
        <dbReference type="Proteomes" id="UP001286313"/>
    </source>
</evidence>
<name>A0AAE1FDV2_PETCI</name>
<evidence type="ECO:0000256" key="1">
    <source>
        <dbReference type="SAM" id="MobiDB-lite"/>
    </source>
</evidence>
<dbReference type="AlphaFoldDB" id="A0AAE1FDV2"/>